<gene>
    <name evidence="2" type="ORF">A3C11_03195</name>
</gene>
<evidence type="ECO:0000313" key="3">
    <source>
        <dbReference type="Proteomes" id="UP000177362"/>
    </source>
</evidence>
<evidence type="ECO:0000313" key="2">
    <source>
        <dbReference type="EMBL" id="OHA00854.1"/>
    </source>
</evidence>
<dbReference type="STRING" id="1802271.A3C11_03195"/>
<keyword evidence="1" id="KW-0472">Membrane</keyword>
<reference evidence="2 3" key="1">
    <citation type="journal article" date="2016" name="Nat. Commun.">
        <title>Thousands of microbial genomes shed light on interconnected biogeochemical processes in an aquifer system.</title>
        <authorList>
            <person name="Anantharaman K."/>
            <person name="Brown C.T."/>
            <person name="Hug L.A."/>
            <person name="Sharon I."/>
            <person name="Castelle C.J."/>
            <person name="Probst A.J."/>
            <person name="Thomas B.C."/>
            <person name="Singh A."/>
            <person name="Wilkins M.J."/>
            <person name="Karaoz U."/>
            <person name="Brodie E.L."/>
            <person name="Williams K.H."/>
            <person name="Hubbard S.S."/>
            <person name="Banfield J.F."/>
        </authorList>
    </citation>
    <scope>NUCLEOTIDE SEQUENCE [LARGE SCALE GENOMIC DNA]</scope>
</reference>
<comment type="caution">
    <text evidence="2">The sequence shown here is derived from an EMBL/GenBank/DDBJ whole genome shotgun (WGS) entry which is preliminary data.</text>
</comment>
<dbReference type="Proteomes" id="UP000177362">
    <property type="component" value="Unassembled WGS sequence"/>
</dbReference>
<accession>A0A1G2KNK6</accession>
<dbReference type="AlphaFoldDB" id="A0A1G2KNK6"/>
<proteinExistence type="predicted"/>
<evidence type="ECO:0000256" key="1">
    <source>
        <dbReference type="SAM" id="Phobius"/>
    </source>
</evidence>
<keyword evidence="1" id="KW-0812">Transmembrane</keyword>
<protein>
    <submittedName>
        <fullName evidence="2">Uncharacterized protein</fullName>
    </submittedName>
</protein>
<feature type="transmembrane region" description="Helical" evidence="1">
    <location>
        <begin position="12"/>
        <end position="33"/>
    </location>
</feature>
<name>A0A1G2KNK6_9BACT</name>
<dbReference type="EMBL" id="MHQJ01000035">
    <property type="protein sequence ID" value="OHA00854.1"/>
    <property type="molecule type" value="Genomic_DNA"/>
</dbReference>
<sequence>MRLQTTIGRTFLRAPILLLAGLFLGVLFLPELIRLMPKSQLRRGTVSKCTSANYCNTSTSIGFKPKAVIFYWTSVTAHGFTIDSTGGYGFAASTTSSVPQQRAVAAVLGNDSDATAEGARLRTASSSIIMAVGTNTHTLDAFASTTAFTSTGFNLGWGGVNTTGYIVQYYAIGGEDITDTDVQTFWVTTSGSSQATSTLSFKPDMLFFAWNLTSGLAIDAVTQNMGSIGLGMASSSTAQASMFAMVDDADGGNISKRWQQRTPLNHHYLNRGQSRSE</sequence>
<keyword evidence="1" id="KW-1133">Transmembrane helix</keyword>
<organism evidence="2 3">
    <name type="scientific">Candidatus Sungbacteria bacterium RIFCSPHIGHO2_02_FULL_49_12</name>
    <dbReference type="NCBI Taxonomy" id="1802271"/>
    <lineage>
        <taxon>Bacteria</taxon>
        <taxon>Candidatus Sungiibacteriota</taxon>
    </lineage>
</organism>